<dbReference type="PANTHER" id="PTHR30582:SF2">
    <property type="entry name" value="L,D-TRANSPEPTIDASE YCIB-RELATED"/>
    <property type="match status" value="1"/>
</dbReference>
<reference evidence="9 10" key="1">
    <citation type="submission" date="2017-09" db="EMBL/GenBank/DDBJ databases">
        <title>Depth-based differentiation of microbial function through sediment-hosted aquifers and enrichment of novel symbionts in the deep terrestrial subsurface.</title>
        <authorList>
            <person name="Probst A.J."/>
            <person name="Ladd B."/>
            <person name="Jarett J.K."/>
            <person name="Geller-Mcgrath D.E."/>
            <person name="Sieber C.M."/>
            <person name="Emerson J.B."/>
            <person name="Anantharaman K."/>
            <person name="Thomas B.C."/>
            <person name="Malmstrom R."/>
            <person name="Stieglmeier M."/>
            <person name="Klingl A."/>
            <person name="Woyke T."/>
            <person name="Ryan C.M."/>
            <person name="Banfield J.F."/>
        </authorList>
    </citation>
    <scope>NUCLEOTIDE SEQUENCE [LARGE SCALE GENOMIC DNA]</scope>
    <source>
        <strain evidence="9">CG_4_10_14_0_8_um_filter_42_10</strain>
    </source>
</reference>
<dbReference type="GO" id="GO:0008360">
    <property type="term" value="P:regulation of cell shape"/>
    <property type="evidence" value="ECO:0007669"/>
    <property type="project" value="UniProtKB-UniRule"/>
</dbReference>
<feature type="active site" description="Nucleophile" evidence="7">
    <location>
        <position position="446"/>
    </location>
</feature>
<dbReference type="UniPathway" id="UPA00219"/>
<protein>
    <recommendedName>
        <fullName evidence="8">L,D-TPase catalytic domain-containing protein</fullName>
    </recommendedName>
</protein>
<evidence type="ECO:0000313" key="9">
    <source>
        <dbReference type="EMBL" id="PIY97140.1"/>
    </source>
</evidence>
<dbReference type="CDD" id="cd16913">
    <property type="entry name" value="YkuD_like"/>
    <property type="match status" value="1"/>
</dbReference>
<dbReference type="AlphaFoldDB" id="A0A2M7RK71"/>
<keyword evidence="4 7" id="KW-0133">Cell shape</keyword>
<dbReference type="Pfam" id="PF03734">
    <property type="entry name" value="YkuD"/>
    <property type="match status" value="1"/>
</dbReference>
<keyword evidence="5 7" id="KW-0573">Peptidoglycan synthesis</keyword>
<comment type="pathway">
    <text evidence="1 7">Cell wall biogenesis; peptidoglycan biosynthesis.</text>
</comment>
<dbReference type="PROSITE" id="PS52029">
    <property type="entry name" value="LD_TPASE"/>
    <property type="match status" value="1"/>
</dbReference>
<evidence type="ECO:0000256" key="5">
    <source>
        <dbReference type="ARBA" id="ARBA00022984"/>
    </source>
</evidence>
<gene>
    <name evidence="9" type="ORF">COY66_01025</name>
</gene>
<dbReference type="GO" id="GO:0071555">
    <property type="term" value="P:cell wall organization"/>
    <property type="evidence" value="ECO:0007669"/>
    <property type="project" value="UniProtKB-UniRule"/>
</dbReference>
<dbReference type="Gene3D" id="2.40.440.10">
    <property type="entry name" value="L,D-transpeptidase catalytic domain-like"/>
    <property type="match status" value="1"/>
</dbReference>
<dbReference type="InterPro" id="IPR038063">
    <property type="entry name" value="Transpep_catalytic_dom"/>
</dbReference>
<dbReference type="GO" id="GO:0016740">
    <property type="term" value="F:transferase activity"/>
    <property type="evidence" value="ECO:0007669"/>
    <property type="project" value="UniProtKB-KW"/>
</dbReference>
<keyword evidence="2" id="KW-0808">Transferase</keyword>
<dbReference type="InterPro" id="IPR005490">
    <property type="entry name" value="LD_TPept_cat_dom"/>
</dbReference>
<proteinExistence type="predicted"/>
<comment type="caution">
    <text evidence="9">The sequence shown here is derived from an EMBL/GenBank/DDBJ whole genome shotgun (WGS) entry which is preliminary data.</text>
</comment>
<dbReference type="GO" id="GO:0005576">
    <property type="term" value="C:extracellular region"/>
    <property type="evidence" value="ECO:0007669"/>
    <property type="project" value="TreeGrafter"/>
</dbReference>
<dbReference type="GO" id="GO:0071972">
    <property type="term" value="F:peptidoglycan L,D-transpeptidase activity"/>
    <property type="evidence" value="ECO:0007669"/>
    <property type="project" value="TreeGrafter"/>
</dbReference>
<evidence type="ECO:0000256" key="6">
    <source>
        <dbReference type="ARBA" id="ARBA00023316"/>
    </source>
</evidence>
<evidence type="ECO:0000256" key="3">
    <source>
        <dbReference type="ARBA" id="ARBA00022729"/>
    </source>
</evidence>
<keyword evidence="3" id="KW-0732">Signal</keyword>
<evidence type="ECO:0000256" key="7">
    <source>
        <dbReference type="PROSITE-ProRule" id="PRU01373"/>
    </source>
</evidence>
<name>A0A2M7RK71_9BACT</name>
<dbReference type="EMBL" id="PFMD01000011">
    <property type="protein sequence ID" value="PIY97140.1"/>
    <property type="molecule type" value="Genomic_DNA"/>
</dbReference>
<dbReference type="InterPro" id="IPR013517">
    <property type="entry name" value="FG-GAP"/>
</dbReference>
<evidence type="ECO:0000256" key="1">
    <source>
        <dbReference type="ARBA" id="ARBA00004752"/>
    </source>
</evidence>
<evidence type="ECO:0000259" key="8">
    <source>
        <dbReference type="PROSITE" id="PS52029"/>
    </source>
</evidence>
<sequence length="471" mass="51119">MKKERKYGLVLVLAVLLGTVFLFQKAGATEYRQPEVKIFNAQNLQLEKSFLAFDGEFKGGAVTAVGDLGGDGINEIVVAPGPGGGPHIKIFRSDGSYVSSFFAYNAEYRKGVNLAVGDLDGDGKDEIITSARYGGTPHVRTFDGYGYPKFTWGFFAFAEDFHGGVSVAACDLNGDGKKEIIAAAGPGGGPHARVFNQAGEYLGIDFFPFAQDQKGGLTVACANVDGGMEEEITFGVQLGEPWIKVYKSNGTILGQFLAYDQSFKGGVNVAGGDVDQDGLDEIVTAANYGGGPHIRSFEAYGLATPKSFFSFESEFRAGTLVAVNDVDNDSIDEIIVSPNRRSAQGRTDLAKYIEIDISEQKLRYYEQGYLKGDFLVSTGKWSMPTPIGTFSILNKMPRAYSGKYNLYMPYWMEFHPGGYGIHELPEWANGYKEGQNHLGIRVSHGCVRLGIGPAQELYNWAEIGTVVIVNE</sequence>
<dbReference type="InterPro" id="IPR050979">
    <property type="entry name" value="LD-transpeptidase"/>
</dbReference>
<dbReference type="SUPFAM" id="SSF141523">
    <property type="entry name" value="L,D-transpeptidase catalytic domain-like"/>
    <property type="match status" value="1"/>
</dbReference>
<dbReference type="SUPFAM" id="SSF69318">
    <property type="entry name" value="Integrin alpha N-terminal domain"/>
    <property type="match status" value="1"/>
</dbReference>
<evidence type="ECO:0000256" key="2">
    <source>
        <dbReference type="ARBA" id="ARBA00022679"/>
    </source>
</evidence>
<dbReference type="InterPro" id="IPR028994">
    <property type="entry name" value="Integrin_alpha_N"/>
</dbReference>
<dbReference type="Pfam" id="PF13517">
    <property type="entry name" value="FG-GAP_3"/>
    <property type="match status" value="1"/>
</dbReference>
<evidence type="ECO:0000256" key="4">
    <source>
        <dbReference type="ARBA" id="ARBA00022960"/>
    </source>
</evidence>
<evidence type="ECO:0000313" key="10">
    <source>
        <dbReference type="Proteomes" id="UP000230779"/>
    </source>
</evidence>
<feature type="domain" description="L,D-TPase catalytic" evidence="8">
    <location>
        <begin position="351"/>
        <end position="470"/>
    </location>
</feature>
<accession>A0A2M7RK71</accession>
<feature type="active site" description="Proton donor/acceptor" evidence="7">
    <location>
        <position position="422"/>
    </location>
</feature>
<dbReference type="Proteomes" id="UP000230779">
    <property type="component" value="Unassembled WGS sequence"/>
</dbReference>
<organism evidence="9 10">
    <name type="scientific">Candidatus Kerfeldbacteria bacterium CG_4_10_14_0_8_um_filter_42_10</name>
    <dbReference type="NCBI Taxonomy" id="2014248"/>
    <lineage>
        <taxon>Bacteria</taxon>
        <taxon>Candidatus Kerfeldiibacteriota</taxon>
    </lineage>
</organism>
<dbReference type="Gene3D" id="2.130.10.130">
    <property type="entry name" value="Integrin alpha, N-terminal"/>
    <property type="match status" value="2"/>
</dbReference>
<dbReference type="PANTHER" id="PTHR30582">
    <property type="entry name" value="L,D-TRANSPEPTIDASE"/>
    <property type="match status" value="1"/>
</dbReference>
<dbReference type="GO" id="GO:0018104">
    <property type="term" value="P:peptidoglycan-protein cross-linking"/>
    <property type="evidence" value="ECO:0007669"/>
    <property type="project" value="TreeGrafter"/>
</dbReference>
<keyword evidence="6 7" id="KW-0961">Cell wall biogenesis/degradation</keyword>